<accession>A0A1R1Y996</accession>
<dbReference type="Proteomes" id="UP000187429">
    <property type="component" value="Unassembled WGS sequence"/>
</dbReference>
<evidence type="ECO:0000313" key="2">
    <source>
        <dbReference type="EMBL" id="OMJ23438.1"/>
    </source>
</evidence>
<organism evidence="2 3">
    <name type="scientific">Smittium culicis</name>
    <dbReference type="NCBI Taxonomy" id="133412"/>
    <lineage>
        <taxon>Eukaryota</taxon>
        <taxon>Fungi</taxon>
        <taxon>Fungi incertae sedis</taxon>
        <taxon>Zoopagomycota</taxon>
        <taxon>Kickxellomycotina</taxon>
        <taxon>Harpellomycetes</taxon>
        <taxon>Harpellales</taxon>
        <taxon>Legeriomycetaceae</taxon>
        <taxon>Smittium</taxon>
    </lineage>
</organism>
<gene>
    <name evidence="2" type="ORF">AYI69_g4986</name>
    <name evidence="1" type="ORF">AYI69_g8409</name>
</gene>
<evidence type="ECO:0000313" key="3">
    <source>
        <dbReference type="Proteomes" id="UP000187429"/>
    </source>
</evidence>
<evidence type="ECO:0000313" key="1">
    <source>
        <dbReference type="EMBL" id="OMJ14865.1"/>
    </source>
</evidence>
<keyword evidence="3" id="KW-1185">Reference proteome</keyword>
<sequence length="156" mass="17074">MDDLIAQYNNVHSSGLPLISELAASKGQNSSSSDSTPSQTVHADLKQSDIEYKLSAIIQNLSDILTEMYLCANAMDQSTQNAGKCSDLGTISTTETNSPDSKSDSINLHSLCLQYEKETQLKELVVNLVSSSDSLCPKEQLGHLVSLYRHYLYIVK</sequence>
<comment type="caution">
    <text evidence="2">The sequence shown here is derived from an EMBL/GenBank/DDBJ whole genome shotgun (WGS) entry which is preliminary data.</text>
</comment>
<reference evidence="3" key="1">
    <citation type="submission" date="2017-01" db="EMBL/GenBank/DDBJ databases">
        <authorList>
            <person name="Wang Y."/>
            <person name="White M."/>
            <person name="Kvist S."/>
            <person name="Moncalvo J.-M."/>
        </authorList>
    </citation>
    <scope>NUCLEOTIDE SEQUENCE [LARGE SCALE GENOMIC DNA]</scope>
    <source>
        <strain evidence="3">ID-206-W2</strain>
    </source>
</reference>
<dbReference type="EMBL" id="LSSM01002025">
    <property type="protein sequence ID" value="OMJ23438.1"/>
    <property type="molecule type" value="Genomic_DNA"/>
</dbReference>
<reference evidence="2" key="2">
    <citation type="submission" date="2017-01" db="EMBL/GenBank/DDBJ databases">
        <authorList>
            <person name="Mah S.A."/>
            <person name="Swanson W.J."/>
            <person name="Moy G.W."/>
            <person name="Vacquier V.D."/>
        </authorList>
    </citation>
    <scope>NUCLEOTIDE SEQUENCE [LARGE SCALE GENOMIC DNA]</scope>
    <source>
        <strain evidence="2">ID-206-W2</strain>
    </source>
</reference>
<dbReference type="AlphaFoldDB" id="A0A1R1Y996"/>
<name>A0A1R1Y996_9FUNG</name>
<dbReference type="EMBL" id="LSSM01004454">
    <property type="protein sequence ID" value="OMJ14865.1"/>
    <property type="molecule type" value="Genomic_DNA"/>
</dbReference>
<proteinExistence type="predicted"/>
<protein>
    <submittedName>
        <fullName evidence="2">Uncharacterized protein</fullName>
    </submittedName>
</protein>